<gene>
    <name evidence="8" type="primary">PGF</name>
</gene>
<dbReference type="RefSeq" id="XP_054827730.1">
    <property type="nucleotide sequence ID" value="XM_054971755.1"/>
</dbReference>
<keyword evidence="1 3" id="KW-0339">Growth factor</keyword>
<dbReference type="Gene3D" id="2.10.90.10">
    <property type="entry name" value="Cystine-knot cytokines"/>
    <property type="match status" value="1"/>
</dbReference>
<evidence type="ECO:0000313" key="7">
    <source>
        <dbReference type="Proteomes" id="UP001190640"/>
    </source>
</evidence>
<keyword evidence="2" id="KW-1015">Disulfide bond</keyword>
<dbReference type="GO" id="GO:0042056">
    <property type="term" value="F:chemoattractant activity"/>
    <property type="evidence" value="ECO:0007669"/>
    <property type="project" value="TreeGrafter"/>
</dbReference>
<dbReference type="InterPro" id="IPR023581">
    <property type="entry name" value="PD_growth_factor_CS"/>
</dbReference>
<dbReference type="GO" id="GO:0048010">
    <property type="term" value="P:vascular endothelial growth factor receptor signaling pathway"/>
    <property type="evidence" value="ECO:0007669"/>
    <property type="project" value="TreeGrafter"/>
</dbReference>
<dbReference type="GO" id="GO:0001938">
    <property type="term" value="P:positive regulation of endothelial cell proliferation"/>
    <property type="evidence" value="ECO:0007669"/>
    <property type="project" value="TreeGrafter"/>
</dbReference>
<dbReference type="PROSITE" id="PS00249">
    <property type="entry name" value="PDGF_1"/>
    <property type="match status" value="1"/>
</dbReference>
<feature type="chain" id="PRO_5041722441" evidence="5">
    <location>
        <begin position="19"/>
        <end position="156"/>
    </location>
</feature>
<feature type="domain" description="Platelet-derived growth factor (PDGF) family profile" evidence="6">
    <location>
        <begin position="32"/>
        <end position="128"/>
    </location>
</feature>
<dbReference type="KEGG" id="emc:129324477"/>
<reference evidence="8" key="1">
    <citation type="submission" date="2025-08" db="UniProtKB">
        <authorList>
            <consortium name="RefSeq"/>
        </authorList>
    </citation>
    <scope>IDENTIFICATION</scope>
    <source>
        <tissue evidence="8">Blood</tissue>
    </source>
</reference>
<dbReference type="PROSITE" id="PS50278">
    <property type="entry name" value="PDGF_2"/>
    <property type="match status" value="1"/>
</dbReference>
<dbReference type="InterPro" id="IPR000072">
    <property type="entry name" value="PDGF/VEGF_dom"/>
</dbReference>
<feature type="compositionally biased region" description="Basic residues" evidence="4">
    <location>
        <begin position="133"/>
        <end position="156"/>
    </location>
</feature>
<feature type="region of interest" description="Disordered" evidence="4">
    <location>
        <begin position="126"/>
        <end position="156"/>
    </location>
</feature>
<proteinExistence type="inferred from homology"/>
<dbReference type="CDD" id="cd00135">
    <property type="entry name" value="PDGF"/>
    <property type="match status" value="1"/>
</dbReference>
<dbReference type="GO" id="GO:0008083">
    <property type="term" value="F:growth factor activity"/>
    <property type="evidence" value="ECO:0007669"/>
    <property type="project" value="UniProtKB-KW"/>
</dbReference>
<dbReference type="GO" id="GO:0038084">
    <property type="term" value="P:vascular endothelial growth factor signaling pathway"/>
    <property type="evidence" value="ECO:0007669"/>
    <property type="project" value="TreeGrafter"/>
</dbReference>
<accession>A0AA97IYA2</accession>
<protein>
    <submittedName>
        <fullName evidence="8">Placenta growth factor</fullName>
    </submittedName>
</protein>
<dbReference type="GO" id="GO:0001666">
    <property type="term" value="P:response to hypoxia"/>
    <property type="evidence" value="ECO:0007669"/>
    <property type="project" value="TreeGrafter"/>
</dbReference>
<organism evidence="7 8">
    <name type="scientific">Eublepharis macularius</name>
    <name type="common">Leopard gecko</name>
    <name type="synonym">Cyrtodactylus macularius</name>
    <dbReference type="NCBI Taxonomy" id="481883"/>
    <lineage>
        <taxon>Eukaryota</taxon>
        <taxon>Metazoa</taxon>
        <taxon>Chordata</taxon>
        <taxon>Craniata</taxon>
        <taxon>Vertebrata</taxon>
        <taxon>Euteleostomi</taxon>
        <taxon>Lepidosauria</taxon>
        <taxon>Squamata</taxon>
        <taxon>Bifurcata</taxon>
        <taxon>Gekkota</taxon>
        <taxon>Eublepharidae</taxon>
        <taxon>Eublepharinae</taxon>
        <taxon>Eublepharis</taxon>
    </lineage>
</organism>
<dbReference type="GO" id="GO:0050930">
    <property type="term" value="P:induction of positive chemotaxis"/>
    <property type="evidence" value="ECO:0007669"/>
    <property type="project" value="TreeGrafter"/>
</dbReference>
<dbReference type="GO" id="GO:0060754">
    <property type="term" value="P:positive regulation of mast cell chemotaxis"/>
    <property type="evidence" value="ECO:0007669"/>
    <property type="project" value="TreeGrafter"/>
</dbReference>
<dbReference type="SMART" id="SM00141">
    <property type="entry name" value="PDGF"/>
    <property type="match status" value="1"/>
</dbReference>
<name>A0AA97IYA2_EUBMA</name>
<dbReference type="GO" id="GO:0005615">
    <property type="term" value="C:extracellular space"/>
    <property type="evidence" value="ECO:0007669"/>
    <property type="project" value="TreeGrafter"/>
</dbReference>
<dbReference type="AlphaFoldDB" id="A0AA97IYA2"/>
<evidence type="ECO:0000259" key="6">
    <source>
        <dbReference type="PROSITE" id="PS50278"/>
    </source>
</evidence>
<sequence length="156" mass="17814">MPALGSFLVALALHTVGAKQDLFLRNSTPEVGFLSFYDVWNRSSCQPMEKLVNIMSEYPSEVEHMFSPSCVSLHRCSGCCGDEILQCIPTEITNVTMQLLKMKSGEQASYVELSFAEHRKCMCRLRQDDPKPERRRRPKGRGRGSKMKRARNRLKD</sequence>
<dbReference type="Proteomes" id="UP001190640">
    <property type="component" value="Chromosome 2"/>
</dbReference>
<evidence type="ECO:0000256" key="5">
    <source>
        <dbReference type="SAM" id="SignalP"/>
    </source>
</evidence>
<evidence type="ECO:0000256" key="2">
    <source>
        <dbReference type="ARBA" id="ARBA00023157"/>
    </source>
</evidence>
<dbReference type="PANTHER" id="PTHR12025">
    <property type="entry name" value="VASCULAR ENDOTHELIAL GROWTH FACTOR"/>
    <property type="match status" value="1"/>
</dbReference>
<comment type="similarity">
    <text evidence="3">Belongs to the PDGF/VEGF growth factor family.</text>
</comment>
<evidence type="ECO:0000256" key="1">
    <source>
        <dbReference type="ARBA" id="ARBA00023030"/>
    </source>
</evidence>
<evidence type="ECO:0000313" key="8">
    <source>
        <dbReference type="RefSeq" id="XP_054827730.1"/>
    </source>
</evidence>
<dbReference type="SUPFAM" id="SSF57501">
    <property type="entry name" value="Cystine-knot cytokines"/>
    <property type="match status" value="1"/>
</dbReference>
<dbReference type="PANTHER" id="PTHR12025:SF9">
    <property type="entry name" value="PLACENTA GROWTH FACTOR"/>
    <property type="match status" value="1"/>
</dbReference>
<dbReference type="GO" id="GO:0016020">
    <property type="term" value="C:membrane"/>
    <property type="evidence" value="ECO:0007669"/>
    <property type="project" value="InterPro"/>
</dbReference>
<keyword evidence="5" id="KW-0732">Signal</keyword>
<dbReference type="FunFam" id="2.10.90.10:FF:000134">
    <property type="entry name" value="Vascular endothelial growth factor Bb"/>
    <property type="match status" value="1"/>
</dbReference>
<dbReference type="GO" id="GO:0002040">
    <property type="term" value="P:sprouting angiogenesis"/>
    <property type="evidence" value="ECO:0007669"/>
    <property type="project" value="TreeGrafter"/>
</dbReference>
<feature type="signal peptide" evidence="5">
    <location>
        <begin position="1"/>
        <end position="18"/>
    </location>
</feature>
<dbReference type="GO" id="GO:0045766">
    <property type="term" value="P:positive regulation of angiogenesis"/>
    <property type="evidence" value="ECO:0007669"/>
    <property type="project" value="TreeGrafter"/>
</dbReference>
<dbReference type="Pfam" id="PF00341">
    <property type="entry name" value="PDGF"/>
    <property type="match status" value="1"/>
</dbReference>
<dbReference type="GeneID" id="129324477"/>
<dbReference type="InterPro" id="IPR029034">
    <property type="entry name" value="Cystine-knot_cytokine"/>
</dbReference>
<dbReference type="GO" id="GO:0005172">
    <property type="term" value="F:vascular endothelial growth factor receptor binding"/>
    <property type="evidence" value="ECO:0007669"/>
    <property type="project" value="TreeGrafter"/>
</dbReference>
<evidence type="ECO:0000256" key="4">
    <source>
        <dbReference type="SAM" id="MobiDB-lite"/>
    </source>
</evidence>
<evidence type="ECO:0000256" key="3">
    <source>
        <dbReference type="RuleBase" id="RU003818"/>
    </source>
</evidence>
<dbReference type="CTD" id="5228"/>
<keyword evidence="7" id="KW-1185">Reference proteome</keyword>
<dbReference type="InterPro" id="IPR050507">
    <property type="entry name" value="PDGF/VEGF_growth_factor"/>
</dbReference>